<dbReference type="EMBL" id="CATQJA010002266">
    <property type="protein sequence ID" value="CAJ0570193.1"/>
    <property type="molecule type" value="Genomic_DNA"/>
</dbReference>
<keyword evidence="2" id="KW-1185">Reference proteome</keyword>
<reference evidence="1" key="1">
    <citation type="submission" date="2023-06" db="EMBL/GenBank/DDBJ databases">
        <authorList>
            <person name="Delattre M."/>
        </authorList>
    </citation>
    <scope>NUCLEOTIDE SEQUENCE</scope>
    <source>
        <strain evidence="1">AF72</strain>
    </source>
</reference>
<sequence length="397" mass="44181">MATFDSDGWDDIRTATNIDDVTNQMDRVSIQLDDAVGRPHTNFRDQFGVIERDGGCFASKRLVEEYVERFAGKSFVVGCAYDLYSDMFLMATRSNISYKDGIERPFPATIPLSDRSIYEADKDDTLNGPTDVAILEAGSEYAAVCGNRIIRLMYSNEVGKEGFQATDIMSRACGRSQFRGIAADSTQRLVFTYSFVERQILCVDADGLDKVISAIGYLPVPETSMRFGSVCFMAYNPTKRMLVTSDLGFGKREGRGNLNRALIRTFTLSESRQLEKSGEYFVPGVPPRNVTPGFIQYSSGILVDNEGWIVIGDADRGTLHLFDEQLRPKCVVTLPSSKHEHRKPYITGIALSATHAAIASSSTRQVHFYSFQLVTDLNVLPPHGFALHHPPLPIFIY</sequence>
<comment type="caution">
    <text evidence="1">The sequence shown here is derived from an EMBL/GenBank/DDBJ whole genome shotgun (WGS) entry which is preliminary data.</text>
</comment>
<gene>
    <name evidence="1" type="ORF">MSPICULIGERA_LOCUS8637</name>
</gene>
<evidence type="ECO:0000313" key="1">
    <source>
        <dbReference type="EMBL" id="CAJ0570193.1"/>
    </source>
</evidence>
<protein>
    <submittedName>
        <fullName evidence="1">Uncharacterized protein</fullName>
    </submittedName>
</protein>
<organism evidence="1 2">
    <name type="scientific">Mesorhabditis spiculigera</name>
    <dbReference type="NCBI Taxonomy" id="96644"/>
    <lineage>
        <taxon>Eukaryota</taxon>
        <taxon>Metazoa</taxon>
        <taxon>Ecdysozoa</taxon>
        <taxon>Nematoda</taxon>
        <taxon>Chromadorea</taxon>
        <taxon>Rhabditida</taxon>
        <taxon>Rhabditina</taxon>
        <taxon>Rhabditomorpha</taxon>
        <taxon>Rhabditoidea</taxon>
        <taxon>Rhabditidae</taxon>
        <taxon>Mesorhabditinae</taxon>
        <taxon>Mesorhabditis</taxon>
    </lineage>
</organism>
<name>A0AA36CJY0_9BILA</name>
<dbReference type="AlphaFoldDB" id="A0AA36CJY0"/>
<proteinExistence type="predicted"/>
<accession>A0AA36CJY0</accession>
<dbReference type="SUPFAM" id="SSF101898">
    <property type="entry name" value="NHL repeat"/>
    <property type="match status" value="1"/>
</dbReference>
<dbReference type="InterPro" id="IPR011042">
    <property type="entry name" value="6-blade_b-propeller_TolB-like"/>
</dbReference>
<dbReference type="Proteomes" id="UP001177023">
    <property type="component" value="Unassembled WGS sequence"/>
</dbReference>
<dbReference type="Gene3D" id="2.120.10.30">
    <property type="entry name" value="TolB, C-terminal domain"/>
    <property type="match status" value="1"/>
</dbReference>
<feature type="non-terminal residue" evidence="1">
    <location>
        <position position="397"/>
    </location>
</feature>
<evidence type="ECO:0000313" key="2">
    <source>
        <dbReference type="Proteomes" id="UP001177023"/>
    </source>
</evidence>